<feature type="transmembrane region" description="Helical" evidence="1">
    <location>
        <begin position="47"/>
        <end position="66"/>
    </location>
</feature>
<keyword evidence="3" id="KW-1185">Reference proteome</keyword>
<keyword evidence="1" id="KW-0472">Membrane</keyword>
<protein>
    <submittedName>
        <fullName evidence="4">Big defensin-like</fullName>
    </submittedName>
</protein>
<keyword evidence="1" id="KW-1133">Transmembrane helix</keyword>
<accession>A0A8B8CFP4</accession>
<feature type="signal peptide" evidence="2">
    <location>
        <begin position="1"/>
        <end position="23"/>
    </location>
</feature>
<evidence type="ECO:0000256" key="1">
    <source>
        <dbReference type="SAM" id="Phobius"/>
    </source>
</evidence>
<evidence type="ECO:0000313" key="3">
    <source>
        <dbReference type="Proteomes" id="UP000694844"/>
    </source>
</evidence>
<dbReference type="OrthoDB" id="6134247at2759"/>
<dbReference type="Gene3D" id="2.20.20.10">
    <property type="entry name" value="Anthopleurin-A"/>
    <property type="match status" value="1"/>
</dbReference>
<evidence type="ECO:0000313" key="4">
    <source>
        <dbReference type="RefSeq" id="XP_022313366.1"/>
    </source>
</evidence>
<dbReference type="Proteomes" id="UP000694844">
    <property type="component" value="Chromosome 2"/>
</dbReference>
<proteinExistence type="predicted"/>
<sequence length="118" mass="13568">MEKKYVLCVFFVVFLVSPAPILAEALEKERETENKRQAQALFPLRYYAGMTVPTSLFFALVAAYGIHAVTRYYISRAGKDSRSCDNNRGWCRAKCLPHEYYNNYHSDICGSYCCCKPK</sequence>
<dbReference type="AlphaFoldDB" id="A0A8B8CFP4"/>
<evidence type="ECO:0000256" key="2">
    <source>
        <dbReference type="SAM" id="SignalP"/>
    </source>
</evidence>
<dbReference type="InterPro" id="IPR023355">
    <property type="entry name" value="Myo_ane_neurotoxin_sf"/>
</dbReference>
<gene>
    <name evidence="4" type="primary">LOC111118279</name>
</gene>
<reference evidence="4" key="1">
    <citation type="submission" date="2025-08" db="UniProtKB">
        <authorList>
            <consortium name="RefSeq"/>
        </authorList>
    </citation>
    <scope>IDENTIFICATION</scope>
    <source>
        <tissue evidence="4">Whole sample</tissue>
    </source>
</reference>
<keyword evidence="2" id="KW-0732">Signal</keyword>
<dbReference type="KEGG" id="cvn:111118279"/>
<name>A0A8B8CFP4_CRAVI</name>
<feature type="chain" id="PRO_5034159058" evidence="2">
    <location>
        <begin position="24"/>
        <end position="118"/>
    </location>
</feature>
<keyword evidence="1" id="KW-0812">Transmembrane</keyword>
<dbReference type="RefSeq" id="XP_022313366.1">
    <property type="nucleotide sequence ID" value="XM_022457658.1"/>
</dbReference>
<dbReference type="GeneID" id="111118279"/>
<organism evidence="3 4">
    <name type="scientific">Crassostrea virginica</name>
    <name type="common">Eastern oyster</name>
    <dbReference type="NCBI Taxonomy" id="6565"/>
    <lineage>
        <taxon>Eukaryota</taxon>
        <taxon>Metazoa</taxon>
        <taxon>Spiralia</taxon>
        <taxon>Lophotrochozoa</taxon>
        <taxon>Mollusca</taxon>
        <taxon>Bivalvia</taxon>
        <taxon>Autobranchia</taxon>
        <taxon>Pteriomorphia</taxon>
        <taxon>Ostreida</taxon>
        <taxon>Ostreoidea</taxon>
        <taxon>Ostreidae</taxon>
        <taxon>Crassostrea</taxon>
    </lineage>
</organism>